<feature type="domain" description="Callose synthase helical" evidence="1">
    <location>
        <begin position="18"/>
        <end position="66"/>
    </location>
</feature>
<dbReference type="AlphaFoldDB" id="A0A4Y7JAL5"/>
<proteinExistence type="predicted"/>
<organism evidence="2 3">
    <name type="scientific">Papaver somniferum</name>
    <name type="common">Opium poppy</name>
    <dbReference type="NCBI Taxonomy" id="3469"/>
    <lineage>
        <taxon>Eukaryota</taxon>
        <taxon>Viridiplantae</taxon>
        <taxon>Streptophyta</taxon>
        <taxon>Embryophyta</taxon>
        <taxon>Tracheophyta</taxon>
        <taxon>Spermatophyta</taxon>
        <taxon>Magnoliopsida</taxon>
        <taxon>Ranunculales</taxon>
        <taxon>Papaveraceae</taxon>
        <taxon>Papaveroideae</taxon>
        <taxon>Papaver</taxon>
    </lineage>
</organism>
<evidence type="ECO:0000313" key="3">
    <source>
        <dbReference type="Proteomes" id="UP000316621"/>
    </source>
</evidence>
<protein>
    <recommendedName>
        <fullName evidence="1">Callose synthase helical domain-containing protein</fullName>
    </recommendedName>
</protein>
<evidence type="ECO:0000313" key="2">
    <source>
        <dbReference type="EMBL" id="RZC56981.1"/>
    </source>
</evidence>
<dbReference type="EMBL" id="CM010717">
    <property type="protein sequence ID" value="RZC56981.1"/>
    <property type="molecule type" value="Genomic_DNA"/>
</dbReference>
<gene>
    <name evidence="2" type="ORF">C5167_015837</name>
</gene>
<dbReference type="Gramene" id="RZC56981">
    <property type="protein sequence ID" value="RZC56981"/>
    <property type="gene ID" value="C5167_015837"/>
</dbReference>
<dbReference type="Proteomes" id="UP000316621">
    <property type="component" value="Chromosome 3"/>
</dbReference>
<name>A0A4Y7JAL5_PAPSO</name>
<sequence>MRVTAGADDLHSTEIDCIPVTSDFAAEFRSRDSDIWKCIFADYYMKCAVVNCYQLFKLVLDPLVVGIPVTSDFAAKFQSRDSEDYMKCAADNCYLPFKLVLDPLVVGESEKKDMFEIVTCDVMVNEIM</sequence>
<dbReference type="InterPro" id="IPR058851">
    <property type="entry name" value="CALS1_helical"/>
</dbReference>
<accession>A0A4Y7JAL5</accession>
<dbReference type="Pfam" id="PF25968">
    <property type="entry name" value="CALS1"/>
    <property type="match status" value="1"/>
</dbReference>
<keyword evidence="3" id="KW-1185">Reference proteome</keyword>
<reference evidence="2 3" key="1">
    <citation type="journal article" date="2018" name="Science">
        <title>The opium poppy genome and morphinan production.</title>
        <authorList>
            <person name="Guo L."/>
            <person name="Winzer T."/>
            <person name="Yang X."/>
            <person name="Li Y."/>
            <person name="Ning Z."/>
            <person name="He Z."/>
            <person name="Teodor R."/>
            <person name="Lu Y."/>
            <person name="Bowser T.A."/>
            <person name="Graham I.A."/>
            <person name="Ye K."/>
        </authorList>
    </citation>
    <scope>NUCLEOTIDE SEQUENCE [LARGE SCALE GENOMIC DNA]</scope>
    <source>
        <strain evidence="3">cv. HN1</strain>
        <tissue evidence="2">Leaves</tissue>
    </source>
</reference>
<evidence type="ECO:0000259" key="1">
    <source>
        <dbReference type="Pfam" id="PF25968"/>
    </source>
</evidence>